<proteinExistence type="predicted"/>
<comment type="caution">
    <text evidence="1">The sequence shown here is derived from an EMBL/GenBank/DDBJ whole genome shotgun (WGS) entry which is preliminary data.</text>
</comment>
<reference evidence="1 2" key="1">
    <citation type="journal article" date="2012" name="J. Bacteriol.">
        <title>Draft genome sequence of Methanobacterium formicicum DSM 3637, an archaebacterium isolated from the methane producer amoeba Pelomyxa palustris.</title>
        <authorList>
            <person name="Gutierrez G."/>
        </authorList>
    </citation>
    <scope>NUCLEOTIDE SEQUENCE [LARGE SCALE GENOMIC DNA]</scope>
    <source>
        <strain evidence="2">DSM 3637 / PP1</strain>
    </source>
</reference>
<name>K2R0C4_METFP</name>
<accession>K2R0C4</accession>
<dbReference type="Proteomes" id="UP000007360">
    <property type="component" value="Unassembled WGS sequence"/>
</dbReference>
<keyword evidence="2" id="KW-1185">Reference proteome</keyword>
<dbReference type="EMBL" id="AMPO01000027">
    <property type="protein sequence ID" value="EKF84627.1"/>
    <property type="molecule type" value="Genomic_DNA"/>
</dbReference>
<gene>
    <name evidence="1" type="ORF">A994_12746</name>
</gene>
<evidence type="ECO:0000313" key="1">
    <source>
        <dbReference type="EMBL" id="EKF84627.1"/>
    </source>
</evidence>
<feature type="non-terminal residue" evidence="1">
    <location>
        <position position="117"/>
    </location>
</feature>
<organism evidence="1 2">
    <name type="scientific">Methanobacterium formicicum (strain DSM 3637 / PP1)</name>
    <dbReference type="NCBI Taxonomy" id="1204725"/>
    <lineage>
        <taxon>Archaea</taxon>
        <taxon>Methanobacteriati</taxon>
        <taxon>Methanobacteriota</taxon>
        <taxon>Methanomada group</taxon>
        <taxon>Methanobacteria</taxon>
        <taxon>Methanobacteriales</taxon>
        <taxon>Methanobacteriaceae</taxon>
        <taxon>Methanobacterium</taxon>
    </lineage>
</organism>
<protein>
    <submittedName>
        <fullName evidence="1">Transglutaminase domain-containing protein</fullName>
    </submittedName>
</protein>
<dbReference type="AlphaFoldDB" id="K2R0C4"/>
<feature type="non-terminal residue" evidence="1">
    <location>
        <position position="1"/>
    </location>
</feature>
<sequence length="117" mass="12669">IAEYMTGNGQAPPYGVIGLGQISYQSQIYLYSRILTSYANNGTLPTTITVKQWTNNNIPITEPTTTTVTIAQILTAAQTVKNYIETNKALPSTVTVGTTTINMAQFLYLTTTATTLL</sequence>
<evidence type="ECO:0000313" key="2">
    <source>
        <dbReference type="Proteomes" id="UP000007360"/>
    </source>
</evidence>